<protein>
    <submittedName>
        <fullName evidence="2">Uncharacterized protein</fullName>
    </submittedName>
</protein>
<gene>
    <name evidence="2" type="ORF">EVAR_65328_1</name>
</gene>
<name>A0A4C1YRR7_EUMVA</name>
<evidence type="ECO:0000313" key="3">
    <source>
        <dbReference type="Proteomes" id="UP000299102"/>
    </source>
</evidence>
<dbReference type="Proteomes" id="UP000299102">
    <property type="component" value="Unassembled WGS sequence"/>
</dbReference>
<keyword evidence="3" id="KW-1185">Reference proteome</keyword>
<reference evidence="2 3" key="1">
    <citation type="journal article" date="2019" name="Commun. Biol.">
        <title>The bagworm genome reveals a unique fibroin gene that provides high tensile strength.</title>
        <authorList>
            <person name="Kono N."/>
            <person name="Nakamura H."/>
            <person name="Ohtoshi R."/>
            <person name="Tomita M."/>
            <person name="Numata K."/>
            <person name="Arakawa K."/>
        </authorList>
    </citation>
    <scope>NUCLEOTIDE SEQUENCE [LARGE SCALE GENOMIC DNA]</scope>
</reference>
<evidence type="ECO:0000256" key="1">
    <source>
        <dbReference type="SAM" id="MobiDB-lite"/>
    </source>
</evidence>
<accession>A0A4C1YRR7</accession>
<feature type="compositionally biased region" description="Basic and acidic residues" evidence="1">
    <location>
        <begin position="40"/>
        <end position="53"/>
    </location>
</feature>
<proteinExistence type="predicted"/>
<dbReference type="EMBL" id="BGZK01001387">
    <property type="protein sequence ID" value="GBP78818.1"/>
    <property type="molecule type" value="Genomic_DNA"/>
</dbReference>
<dbReference type="AlphaFoldDB" id="A0A4C1YRR7"/>
<sequence length="106" mass="11608">MQYPLPALSLPADQTSAATGERLRDLKTAAAALHFGGLGDQHETPQDRRDRSARSRIAPISHKRPTVSYIVQPAIKRLCISSLVLPFYKVSIPITILRSMTDVSGI</sequence>
<evidence type="ECO:0000313" key="2">
    <source>
        <dbReference type="EMBL" id="GBP78818.1"/>
    </source>
</evidence>
<feature type="region of interest" description="Disordered" evidence="1">
    <location>
        <begin position="36"/>
        <end position="59"/>
    </location>
</feature>
<organism evidence="2 3">
    <name type="scientific">Eumeta variegata</name>
    <name type="common">Bagworm moth</name>
    <name type="synonym">Eumeta japonica</name>
    <dbReference type="NCBI Taxonomy" id="151549"/>
    <lineage>
        <taxon>Eukaryota</taxon>
        <taxon>Metazoa</taxon>
        <taxon>Ecdysozoa</taxon>
        <taxon>Arthropoda</taxon>
        <taxon>Hexapoda</taxon>
        <taxon>Insecta</taxon>
        <taxon>Pterygota</taxon>
        <taxon>Neoptera</taxon>
        <taxon>Endopterygota</taxon>
        <taxon>Lepidoptera</taxon>
        <taxon>Glossata</taxon>
        <taxon>Ditrysia</taxon>
        <taxon>Tineoidea</taxon>
        <taxon>Psychidae</taxon>
        <taxon>Oiketicinae</taxon>
        <taxon>Eumeta</taxon>
    </lineage>
</organism>
<comment type="caution">
    <text evidence="2">The sequence shown here is derived from an EMBL/GenBank/DDBJ whole genome shotgun (WGS) entry which is preliminary data.</text>
</comment>